<evidence type="ECO:0000313" key="5">
    <source>
        <dbReference type="EMBL" id="NEW09483.1"/>
    </source>
</evidence>
<evidence type="ECO:0000256" key="1">
    <source>
        <dbReference type="ARBA" id="ARBA00008520"/>
    </source>
</evidence>
<proteinExistence type="inferred from homology"/>
<comment type="caution">
    <text evidence="5">The sequence shown here is derived from an EMBL/GenBank/DDBJ whole genome shotgun (WGS) entry which is preliminary data.</text>
</comment>
<accession>A0A6G4A4T9</accession>
<reference evidence="5" key="1">
    <citation type="submission" date="2020-02" db="EMBL/GenBank/DDBJ databases">
        <authorList>
            <person name="Shen X.-R."/>
            <person name="Zhang Y.-X."/>
        </authorList>
    </citation>
    <scope>NUCLEOTIDE SEQUENCE</scope>
    <source>
        <strain evidence="5">SYP-B3998</strain>
    </source>
</reference>
<dbReference type="GO" id="GO:1901982">
    <property type="term" value="F:maltose binding"/>
    <property type="evidence" value="ECO:0007669"/>
    <property type="project" value="TreeGrafter"/>
</dbReference>
<name>A0A6G4A4T9_9BACL</name>
<dbReference type="CDD" id="cd14749">
    <property type="entry name" value="PBP2_XBP1_like"/>
    <property type="match status" value="1"/>
</dbReference>
<feature type="compositionally biased region" description="Low complexity" evidence="4">
    <location>
        <begin position="35"/>
        <end position="47"/>
    </location>
</feature>
<evidence type="ECO:0000256" key="3">
    <source>
        <dbReference type="ARBA" id="ARBA00022729"/>
    </source>
</evidence>
<dbReference type="EMBL" id="JAAIKC010000018">
    <property type="protein sequence ID" value="NEW09483.1"/>
    <property type="molecule type" value="Genomic_DNA"/>
</dbReference>
<comment type="similarity">
    <text evidence="1">Belongs to the bacterial solute-binding protein 1 family.</text>
</comment>
<dbReference type="GO" id="GO:0055052">
    <property type="term" value="C:ATP-binding cassette (ABC) transporter complex, substrate-binding subunit-containing"/>
    <property type="evidence" value="ECO:0007669"/>
    <property type="project" value="TreeGrafter"/>
</dbReference>
<evidence type="ECO:0000256" key="4">
    <source>
        <dbReference type="SAM" id="MobiDB-lite"/>
    </source>
</evidence>
<dbReference type="AlphaFoldDB" id="A0A6G4A4T9"/>
<keyword evidence="3" id="KW-0732">Signal</keyword>
<dbReference type="GO" id="GO:0015768">
    <property type="term" value="P:maltose transport"/>
    <property type="evidence" value="ECO:0007669"/>
    <property type="project" value="TreeGrafter"/>
</dbReference>
<dbReference type="GO" id="GO:0042956">
    <property type="term" value="P:maltodextrin transmembrane transport"/>
    <property type="evidence" value="ECO:0007669"/>
    <property type="project" value="TreeGrafter"/>
</dbReference>
<feature type="region of interest" description="Disordered" evidence="4">
    <location>
        <begin position="23"/>
        <end position="47"/>
    </location>
</feature>
<organism evidence="5">
    <name type="scientific">Paenibacillus sp. SYP-B3998</name>
    <dbReference type="NCBI Taxonomy" id="2678564"/>
    <lineage>
        <taxon>Bacteria</taxon>
        <taxon>Bacillati</taxon>
        <taxon>Bacillota</taxon>
        <taxon>Bacilli</taxon>
        <taxon>Bacillales</taxon>
        <taxon>Paenibacillaceae</taxon>
        <taxon>Paenibacillus</taxon>
    </lineage>
</organism>
<dbReference type="Gene3D" id="3.40.190.10">
    <property type="entry name" value="Periplasmic binding protein-like II"/>
    <property type="match status" value="1"/>
</dbReference>
<dbReference type="SUPFAM" id="SSF53850">
    <property type="entry name" value="Periplasmic binding protein-like II"/>
    <property type="match status" value="1"/>
</dbReference>
<dbReference type="Pfam" id="PF13416">
    <property type="entry name" value="SBP_bac_8"/>
    <property type="match status" value="1"/>
</dbReference>
<protein>
    <submittedName>
        <fullName evidence="5">Extracellular solute-binding protein</fullName>
    </submittedName>
</protein>
<evidence type="ECO:0000256" key="2">
    <source>
        <dbReference type="ARBA" id="ARBA00022448"/>
    </source>
</evidence>
<feature type="compositionally biased region" description="Polar residues" evidence="4">
    <location>
        <begin position="23"/>
        <end position="34"/>
    </location>
</feature>
<sequence>MGSSQAVSAVVLASALAITGCSTTGSQTVSSSKVPSTPAGSAAPGASTKSVEPVTIEYWQYTFPTKVDLVNELILEFQKLHPHITVKQTNFPYDQYNEKVATLVPAGKGPDIINLYYGWIPKYVQSGYLQPLPEKGFSEADLKKDFFPVVEAGKINGKYWAVPTAVRTLALYYNKDLFKAAGLDPNKPPATWDELIDYAKKLTQRDSKDQLVVEGLTWQPNSQLHHWYRDALIYQAGGKDTSDDHKKYLWNDTPAGLEAFKFLTDIPVVHKVGQKDFYETDINAFKKGLAAITIDGSNVLASIRKDAPTINFGTAPLPANQAKATQSSYWANAITKGVSDKKLEAATDFLKFLTSKEVEEKWVEKVGELPAKKEVASQDKYAKDPILGPFIQQLPDAHAHFFVDEVKERDNFVEATDKVVLNKTDAKTAFEELVKKNQQLYDEYWSKQK</sequence>
<dbReference type="PANTHER" id="PTHR30061:SF50">
    <property type="entry name" value="MALTOSE_MALTODEXTRIN-BINDING PERIPLASMIC PROTEIN"/>
    <property type="match status" value="1"/>
</dbReference>
<dbReference type="PANTHER" id="PTHR30061">
    <property type="entry name" value="MALTOSE-BINDING PERIPLASMIC PROTEIN"/>
    <property type="match status" value="1"/>
</dbReference>
<keyword evidence="2" id="KW-0813">Transport</keyword>
<gene>
    <name evidence="5" type="ORF">GK047_26435</name>
</gene>
<dbReference type="InterPro" id="IPR006059">
    <property type="entry name" value="SBP"/>
</dbReference>